<evidence type="ECO:0000256" key="1">
    <source>
        <dbReference type="ARBA" id="ARBA00007626"/>
    </source>
</evidence>
<dbReference type="OrthoDB" id="429961at2759"/>
<dbReference type="Gene3D" id="1.25.40.10">
    <property type="entry name" value="Tetratricopeptide repeat domain"/>
    <property type="match status" value="3"/>
</dbReference>
<dbReference type="Proteomes" id="UP000283530">
    <property type="component" value="Unassembled WGS sequence"/>
</dbReference>
<protein>
    <submittedName>
        <fullName evidence="5">Pentatricopeptide repeat-containing protein, mitochondrial</fullName>
    </submittedName>
</protein>
<comment type="caution">
    <text evidence="5">The sequence shown here is derived from an EMBL/GenBank/DDBJ whole genome shotgun (WGS) entry which is preliminary data.</text>
</comment>
<feature type="repeat" description="TPR" evidence="3">
    <location>
        <begin position="381"/>
        <end position="414"/>
    </location>
</feature>
<keyword evidence="2" id="KW-0677">Repeat</keyword>
<dbReference type="STRING" id="337451.A0A3S3PRL5"/>
<dbReference type="PANTHER" id="PTHR45717">
    <property type="entry name" value="OS12G0527900 PROTEIN"/>
    <property type="match status" value="1"/>
</dbReference>
<reference evidence="5 6" key="1">
    <citation type="journal article" date="2019" name="Nat. Plants">
        <title>Stout camphor tree genome fills gaps in understanding of flowering plant genome evolution.</title>
        <authorList>
            <person name="Chaw S.M."/>
            <person name="Liu Y.C."/>
            <person name="Wu Y.W."/>
            <person name="Wang H.Y."/>
            <person name="Lin C.I."/>
            <person name="Wu C.S."/>
            <person name="Ke H.M."/>
            <person name="Chang L.Y."/>
            <person name="Hsu C.Y."/>
            <person name="Yang H.T."/>
            <person name="Sudianto E."/>
            <person name="Hsu M.H."/>
            <person name="Wu K.P."/>
            <person name="Wang L.N."/>
            <person name="Leebens-Mack J.H."/>
            <person name="Tsai I.J."/>
        </authorList>
    </citation>
    <scope>NUCLEOTIDE SEQUENCE [LARGE SCALE GENOMIC DNA]</scope>
    <source>
        <strain evidence="6">cv. Chaw 1501</strain>
        <tissue evidence="5">Young leaves</tissue>
    </source>
</reference>
<evidence type="ECO:0000256" key="4">
    <source>
        <dbReference type="PROSITE-ProRule" id="PRU00708"/>
    </source>
</evidence>
<feature type="repeat" description="PPR" evidence="4">
    <location>
        <begin position="132"/>
        <end position="166"/>
    </location>
</feature>
<dbReference type="GO" id="GO:0005739">
    <property type="term" value="C:mitochondrion"/>
    <property type="evidence" value="ECO:0007669"/>
    <property type="project" value="TreeGrafter"/>
</dbReference>
<dbReference type="Pfam" id="PF01535">
    <property type="entry name" value="PPR"/>
    <property type="match status" value="2"/>
</dbReference>
<dbReference type="InterPro" id="IPR002885">
    <property type="entry name" value="PPR_rpt"/>
</dbReference>
<evidence type="ECO:0000256" key="2">
    <source>
        <dbReference type="ARBA" id="ARBA00022737"/>
    </source>
</evidence>
<evidence type="ECO:0000256" key="3">
    <source>
        <dbReference type="PROSITE-ProRule" id="PRU00339"/>
    </source>
</evidence>
<keyword evidence="3" id="KW-0802">TPR repeat</keyword>
<evidence type="ECO:0000313" key="5">
    <source>
        <dbReference type="EMBL" id="RWR72153.1"/>
    </source>
</evidence>
<organism evidence="5 6">
    <name type="scientific">Cinnamomum micranthum f. kanehirae</name>
    <dbReference type="NCBI Taxonomy" id="337451"/>
    <lineage>
        <taxon>Eukaryota</taxon>
        <taxon>Viridiplantae</taxon>
        <taxon>Streptophyta</taxon>
        <taxon>Embryophyta</taxon>
        <taxon>Tracheophyta</taxon>
        <taxon>Spermatophyta</taxon>
        <taxon>Magnoliopsida</taxon>
        <taxon>Magnoliidae</taxon>
        <taxon>Laurales</taxon>
        <taxon>Lauraceae</taxon>
        <taxon>Cinnamomum</taxon>
    </lineage>
</organism>
<accession>A0A3S3PRL5</accession>
<dbReference type="AlphaFoldDB" id="A0A3S3PRL5"/>
<evidence type="ECO:0000313" key="6">
    <source>
        <dbReference type="Proteomes" id="UP000283530"/>
    </source>
</evidence>
<comment type="similarity">
    <text evidence="1">Belongs to the PPR family. P subfamily.</text>
</comment>
<dbReference type="SUPFAM" id="SSF48452">
    <property type="entry name" value="TPR-like"/>
    <property type="match status" value="1"/>
</dbReference>
<dbReference type="Pfam" id="PF13041">
    <property type="entry name" value="PPR_2"/>
    <property type="match status" value="1"/>
</dbReference>
<dbReference type="GO" id="GO:0003729">
    <property type="term" value="F:mRNA binding"/>
    <property type="evidence" value="ECO:0007669"/>
    <property type="project" value="UniProtKB-ARBA"/>
</dbReference>
<proteinExistence type="inferred from homology"/>
<feature type="repeat" description="PPR" evidence="4">
    <location>
        <begin position="167"/>
        <end position="201"/>
    </location>
</feature>
<keyword evidence="6" id="KW-1185">Reference proteome</keyword>
<dbReference type="InterPro" id="IPR019734">
    <property type="entry name" value="TPR_rpt"/>
</dbReference>
<gene>
    <name evidence="5" type="ORF">CKAN_00035900</name>
</gene>
<dbReference type="PROSITE" id="PS50005">
    <property type="entry name" value="TPR"/>
    <property type="match status" value="1"/>
</dbReference>
<dbReference type="PANTHER" id="PTHR45717:SF20">
    <property type="entry name" value="OS07G0598500 PROTEIN"/>
    <property type="match status" value="1"/>
</dbReference>
<dbReference type="PROSITE" id="PS51375">
    <property type="entry name" value="PPR"/>
    <property type="match status" value="2"/>
</dbReference>
<sequence>MSSSLFSLLNRARSTAVGFHDRFSWTVRFYGMDRYSRIVLNRNRKMSLAPQLDRWIDSGKNVQPWKLLDVIQRLRKQRRFSQALEISEWMRNRGVSGPLQSYHSIQLDLVGKVHGLASAESYFNSLSEEDRTERVYGTLLNCYIRKSLPEKSLSHMQKMKELGFVSSVLPYKDIMSLYTKVGQYEKVPDMLTEMKENGILPDNFSYRICINSYGKRSDFEGMEKILEEMTQQQYITMDWNTYAVVANHYIKAGLSDKAIAALKKAEEILLEKPDRDGFDHLFSLYGNLGSKSEVLRLKEVQESVYKEGLLSRDYCTFIGPLLKCGELEEAKLLLKEWESSGNSYDFRLPDMFLIWYCQQGLVEKAAEMLDEILLKGKTPTPNSFAILASGYMDKGDMGKAVDYMKSALSVFPGSKGWGPNLKVVTSLLNWLGEKAETEQVESFVGLLRAAIPINKEMYLALIKANVREGKEVDGLLKSMEDDKIEVDEEIKKLLAKN</sequence>
<dbReference type="EMBL" id="QPKB01000001">
    <property type="protein sequence ID" value="RWR72153.1"/>
    <property type="molecule type" value="Genomic_DNA"/>
</dbReference>
<name>A0A3S3PRL5_9MAGN</name>
<dbReference type="NCBIfam" id="TIGR00756">
    <property type="entry name" value="PPR"/>
    <property type="match status" value="2"/>
</dbReference>
<dbReference type="InterPro" id="IPR011990">
    <property type="entry name" value="TPR-like_helical_dom_sf"/>
</dbReference>